<feature type="domain" description="Homogentisate 1,2-dioxygenase C-terminal" evidence="6">
    <location>
        <begin position="1"/>
        <end position="98"/>
    </location>
</feature>
<feature type="binding site" evidence="5">
    <location>
        <position position="34"/>
    </location>
    <ligand>
        <name>homogentisate</name>
        <dbReference type="ChEBI" id="CHEBI:16169"/>
    </ligand>
</feature>
<evidence type="ECO:0000259" key="6">
    <source>
        <dbReference type="Pfam" id="PF04209"/>
    </source>
</evidence>
<evidence type="ECO:0000256" key="3">
    <source>
        <dbReference type="ARBA" id="ARBA00007757"/>
    </source>
</evidence>
<dbReference type="Gene3D" id="2.60.120.10">
    <property type="entry name" value="Jelly Rolls"/>
    <property type="match status" value="1"/>
</dbReference>
<organism evidence="7 8">
    <name type="scientific">Oleoguttula mirabilis</name>
    <dbReference type="NCBI Taxonomy" id="1507867"/>
    <lineage>
        <taxon>Eukaryota</taxon>
        <taxon>Fungi</taxon>
        <taxon>Dikarya</taxon>
        <taxon>Ascomycota</taxon>
        <taxon>Pezizomycotina</taxon>
        <taxon>Dothideomycetes</taxon>
        <taxon>Dothideomycetidae</taxon>
        <taxon>Mycosphaerellales</taxon>
        <taxon>Teratosphaeriaceae</taxon>
        <taxon>Oleoguttula</taxon>
    </lineage>
</organism>
<dbReference type="EC" id="1.13.11.5" evidence="4"/>
<dbReference type="GO" id="GO:0004411">
    <property type="term" value="F:homogentisate 1,2-dioxygenase activity"/>
    <property type="evidence" value="ECO:0007669"/>
    <property type="project" value="UniProtKB-EC"/>
</dbReference>
<proteinExistence type="inferred from homology"/>
<feature type="binding site" evidence="5">
    <location>
        <position position="12"/>
    </location>
    <ligand>
        <name>homogentisate</name>
        <dbReference type="ChEBI" id="CHEBI:16169"/>
    </ligand>
</feature>
<accession>A0AAV9JWL7</accession>
<dbReference type="InterPro" id="IPR014710">
    <property type="entry name" value="RmlC-like_jellyroll"/>
</dbReference>
<evidence type="ECO:0000313" key="7">
    <source>
        <dbReference type="EMBL" id="KAK4550034.1"/>
    </source>
</evidence>
<feature type="binding site" evidence="5">
    <location>
        <position position="3"/>
    </location>
    <ligand>
        <name>Fe cation</name>
        <dbReference type="ChEBI" id="CHEBI:24875"/>
    </ligand>
</feature>
<dbReference type="InterPro" id="IPR046451">
    <property type="entry name" value="HgmA_C"/>
</dbReference>
<dbReference type="GO" id="GO:0006559">
    <property type="term" value="P:L-phenylalanine catabolic process"/>
    <property type="evidence" value="ECO:0007669"/>
    <property type="project" value="InterPro"/>
</dbReference>
<comment type="pathway">
    <text evidence="2">Amino-acid degradation; L-phenylalanine degradation; acetoacetate and fumarate from L-phenylalanine: step 4/6.</text>
</comment>
<evidence type="ECO:0000256" key="2">
    <source>
        <dbReference type="ARBA" id="ARBA00004704"/>
    </source>
</evidence>
<feature type="binding site" evidence="5">
    <location>
        <position position="34"/>
    </location>
    <ligand>
        <name>Fe cation</name>
        <dbReference type="ChEBI" id="CHEBI:24875"/>
    </ligand>
</feature>
<sequence>MSEFMGLIAGDYDAKSGGGSRPAGASLHNIMSAHGPDVATHQAANKAELRPQKVGSGSMAFMFESSLMVGVTSWGLEHREKVQEGYNKESWEPLVSHFDESAATVMDNE</sequence>
<dbReference type="EMBL" id="JAVFHQ010000002">
    <property type="protein sequence ID" value="KAK4550034.1"/>
    <property type="molecule type" value="Genomic_DNA"/>
</dbReference>
<reference evidence="7 8" key="1">
    <citation type="submission" date="2021-11" db="EMBL/GenBank/DDBJ databases">
        <title>Black yeast isolated from Biological Soil Crust.</title>
        <authorList>
            <person name="Kurbessoian T."/>
        </authorList>
    </citation>
    <scope>NUCLEOTIDE SEQUENCE [LARGE SCALE GENOMIC DNA]</scope>
    <source>
        <strain evidence="7 8">CCFEE 5522</strain>
    </source>
</reference>
<protein>
    <recommendedName>
        <fullName evidence="4">homogentisate 1,2-dioxygenase</fullName>
        <ecNumber evidence="4">1.13.11.5</ecNumber>
    </recommendedName>
</protein>
<dbReference type="PANTHER" id="PTHR11056:SF0">
    <property type="entry name" value="HOMOGENTISATE 1,2-DIOXYGENASE"/>
    <property type="match status" value="1"/>
</dbReference>
<dbReference type="PANTHER" id="PTHR11056">
    <property type="entry name" value="HOMOGENTISATE 1,2-DIOXYGENASE"/>
    <property type="match status" value="1"/>
</dbReference>
<dbReference type="AlphaFoldDB" id="A0AAV9JWL7"/>
<name>A0AAV9JWL7_9PEZI</name>
<evidence type="ECO:0000313" key="8">
    <source>
        <dbReference type="Proteomes" id="UP001324427"/>
    </source>
</evidence>
<keyword evidence="5" id="KW-0479">Metal-binding</keyword>
<comment type="caution">
    <text evidence="7">The sequence shown here is derived from an EMBL/GenBank/DDBJ whole genome shotgun (WGS) entry which is preliminary data.</text>
</comment>
<dbReference type="Proteomes" id="UP001324427">
    <property type="component" value="Unassembled WGS sequence"/>
</dbReference>
<dbReference type="Pfam" id="PF04209">
    <property type="entry name" value="HgmA_C"/>
    <property type="match status" value="1"/>
</dbReference>
<keyword evidence="8" id="KW-1185">Reference proteome</keyword>
<keyword evidence="5" id="KW-0408">Iron</keyword>
<dbReference type="InterPro" id="IPR011051">
    <property type="entry name" value="RmlC_Cupin_sf"/>
</dbReference>
<comment type="cofactor">
    <cofactor evidence="1 5">
        <name>Fe cation</name>
        <dbReference type="ChEBI" id="CHEBI:24875"/>
    </cofactor>
</comment>
<dbReference type="GO" id="GO:0005737">
    <property type="term" value="C:cytoplasm"/>
    <property type="evidence" value="ECO:0007669"/>
    <property type="project" value="TreeGrafter"/>
</dbReference>
<dbReference type="InterPro" id="IPR005708">
    <property type="entry name" value="Homogentis_dOase"/>
</dbReference>
<comment type="similarity">
    <text evidence="3">Belongs to the homogentisate dioxygenase family.</text>
</comment>
<gene>
    <name evidence="7" type="ORF">LTR36_003001</name>
</gene>
<evidence type="ECO:0000256" key="1">
    <source>
        <dbReference type="ARBA" id="ARBA00001962"/>
    </source>
</evidence>
<evidence type="ECO:0000256" key="4">
    <source>
        <dbReference type="ARBA" id="ARBA00013127"/>
    </source>
</evidence>
<dbReference type="SUPFAM" id="SSF51182">
    <property type="entry name" value="RmlC-like cupins"/>
    <property type="match status" value="1"/>
</dbReference>
<evidence type="ECO:0000256" key="5">
    <source>
        <dbReference type="PIRSR" id="PIRSR605708-2"/>
    </source>
</evidence>
<dbReference type="GO" id="GO:0046872">
    <property type="term" value="F:metal ion binding"/>
    <property type="evidence" value="ECO:0007669"/>
    <property type="project" value="UniProtKB-KW"/>
</dbReference>
<dbReference type="GO" id="GO:0006570">
    <property type="term" value="P:tyrosine metabolic process"/>
    <property type="evidence" value="ECO:0007669"/>
    <property type="project" value="InterPro"/>
</dbReference>